<gene>
    <name evidence="2" type="ORF">UY16_C0007G0030</name>
</gene>
<evidence type="ECO:0008006" key="4">
    <source>
        <dbReference type="Google" id="ProtNLM"/>
    </source>
</evidence>
<organism evidence="2 3">
    <name type="scientific">Candidatus Gottesmanbacteria bacterium GW2011_GWA2_47_9</name>
    <dbReference type="NCBI Taxonomy" id="1618445"/>
    <lineage>
        <taxon>Bacteria</taxon>
        <taxon>Candidatus Gottesmaniibacteriota</taxon>
    </lineage>
</organism>
<dbReference type="Proteomes" id="UP000034739">
    <property type="component" value="Unassembled WGS sequence"/>
</dbReference>
<name>A0A0G1U308_9BACT</name>
<dbReference type="EMBL" id="LCOY01000007">
    <property type="protein sequence ID" value="KKU88449.1"/>
    <property type="molecule type" value="Genomic_DNA"/>
</dbReference>
<evidence type="ECO:0000256" key="1">
    <source>
        <dbReference type="SAM" id="SignalP"/>
    </source>
</evidence>
<protein>
    <recommendedName>
        <fullName evidence="4">Mannosyl-glycoprotein endo-beta-N-acetylglucosamidase-like domain-containing protein</fullName>
    </recommendedName>
</protein>
<feature type="chain" id="PRO_5002540009" description="Mannosyl-glycoprotein endo-beta-N-acetylglucosamidase-like domain-containing protein" evidence="1">
    <location>
        <begin position="25"/>
        <end position="182"/>
    </location>
</feature>
<keyword evidence="1" id="KW-0732">Signal</keyword>
<sequence>MKKLFFTLIIALVASALKPTAIMASDPEADAAATLVAHAPKTDERIVLLRDFLSTHNSPMVGVAGHFVSEADRLELDWKLVAAIAGVESTFGKHIPTNSYNAWGWGVFTGTNDGVHFKNWADGITQVSEGLRYNYMDKGATTIESVGRIYAASPRWANSVRFFINKIESFAPTNPDLLSVTI</sequence>
<comment type="caution">
    <text evidence="2">The sequence shown here is derived from an EMBL/GenBank/DDBJ whole genome shotgun (WGS) entry which is preliminary data.</text>
</comment>
<evidence type="ECO:0000313" key="2">
    <source>
        <dbReference type="EMBL" id="KKU88449.1"/>
    </source>
</evidence>
<proteinExistence type="predicted"/>
<dbReference type="AlphaFoldDB" id="A0A0G1U308"/>
<accession>A0A0G1U308</accession>
<reference evidence="2 3" key="1">
    <citation type="journal article" date="2015" name="Nature">
        <title>rRNA introns, odd ribosomes, and small enigmatic genomes across a large radiation of phyla.</title>
        <authorList>
            <person name="Brown C.T."/>
            <person name="Hug L.A."/>
            <person name="Thomas B.C."/>
            <person name="Sharon I."/>
            <person name="Castelle C.J."/>
            <person name="Singh A."/>
            <person name="Wilkins M.J."/>
            <person name="Williams K.H."/>
            <person name="Banfield J.F."/>
        </authorList>
    </citation>
    <scope>NUCLEOTIDE SEQUENCE [LARGE SCALE GENOMIC DNA]</scope>
</reference>
<evidence type="ECO:0000313" key="3">
    <source>
        <dbReference type="Proteomes" id="UP000034739"/>
    </source>
</evidence>
<feature type="signal peptide" evidence="1">
    <location>
        <begin position="1"/>
        <end position="24"/>
    </location>
</feature>